<reference evidence="5" key="1">
    <citation type="submission" date="2021-12" db="EMBL/GenBank/DDBJ databases">
        <title>Draft genome sequence of Corynebacterium ammoniagenes strain T-723.</title>
        <authorList>
            <person name="Matsuzawa M."/>
            <person name="Hiratani M."/>
            <person name="Abe I."/>
            <person name="Tsuji Y."/>
            <person name="Nakamura J."/>
        </authorList>
    </citation>
    <scope>NUCLEOTIDE SEQUENCE</scope>
    <source>
        <strain evidence="5">T-723</strain>
    </source>
</reference>
<evidence type="ECO:0000313" key="5">
    <source>
        <dbReference type="EMBL" id="GJN41885.1"/>
    </source>
</evidence>
<dbReference type="SUPFAM" id="SSF48008">
    <property type="entry name" value="GntR ligand-binding domain-like"/>
    <property type="match status" value="1"/>
</dbReference>
<evidence type="ECO:0000256" key="3">
    <source>
        <dbReference type="ARBA" id="ARBA00023163"/>
    </source>
</evidence>
<dbReference type="Gene3D" id="1.10.10.10">
    <property type="entry name" value="Winged helix-like DNA-binding domain superfamily/Winged helix DNA-binding domain"/>
    <property type="match status" value="1"/>
</dbReference>
<evidence type="ECO:0000313" key="6">
    <source>
        <dbReference type="Proteomes" id="UP001054925"/>
    </source>
</evidence>
<keyword evidence="2" id="KW-0238">DNA-binding</keyword>
<feature type="domain" description="HTH gntR-type" evidence="4">
    <location>
        <begin position="23"/>
        <end position="90"/>
    </location>
</feature>
<dbReference type="InterPro" id="IPR000524">
    <property type="entry name" value="Tscrpt_reg_HTH_GntR"/>
</dbReference>
<dbReference type="SMART" id="SM00895">
    <property type="entry name" value="FCD"/>
    <property type="match status" value="1"/>
</dbReference>
<proteinExistence type="predicted"/>
<dbReference type="EMBL" id="BQKK01000001">
    <property type="protein sequence ID" value="GJN41885.1"/>
    <property type="molecule type" value="Genomic_DNA"/>
</dbReference>
<dbReference type="SMART" id="SM00345">
    <property type="entry name" value="HTH_GNTR"/>
    <property type="match status" value="1"/>
</dbReference>
<dbReference type="PANTHER" id="PTHR43537:SF45">
    <property type="entry name" value="GNTR FAMILY REGULATORY PROTEIN"/>
    <property type="match status" value="1"/>
</dbReference>
<dbReference type="GO" id="GO:0003677">
    <property type="term" value="F:DNA binding"/>
    <property type="evidence" value="ECO:0007669"/>
    <property type="project" value="UniProtKB-KW"/>
</dbReference>
<dbReference type="Proteomes" id="UP001054925">
    <property type="component" value="Unassembled WGS sequence"/>
</dbReference>
<name>A0AAV5G6F6_CORAM</name>
<dbReference type="Pfam" id="PF00392">
    <property type="entry name" value="GntR"/>
    <property type="match status" value="1"/>
</dbReference>
<keyword evidence="1" id="KW-0805">Transcription regulation</keyword>
<evidence type="ECO:0000256" key="1">
    <source>
        <dbReference type="ARBA" id="ARBA00023015"/>
    </source>
</evidence>
<organism evidence="5 6">
    <name type="scientific">Corynebacterium ammoniagenes</name>
    <name type="common">Brevibacterium ammoniagenes</name>
    <dbReference type="NCBI Taxonomy" id="1697"/>
    <lineage>
        <taxon>Bacteria</taxon>
        <taxon>Bacillati</taxon>
        <taxon>Actinomycetota</taxon>
        <taxon>Actinomycetes</taxon>
        <taxon>Mycobacteriales</taxon>
        <taxon>Corynebacteriaceae</taxon>
        <taxon>Corynebacterium</taxon>
    </lineage>
</organism>
<sequence>MTSSEVWAQRIEQVGREAPMGQATLKQSTQNLIRQLLFSGAMVPGEIYSANSLAAHLGISNSPAREAMMALSSQGLLEPVRNRGFRVVELSAHDRHEVYELRVLIEVEAVRRAALRELSEEELDRIIGLAEHSVEVLPATPEDPALPYLNADHDFHMGLVDLMRNSRWSTIVSGLRDESRVNGAYRHLENNQGLHHSAQEHLDIAYAVRDGDAERAAQLMIRHLEYSRPHDYPTSF</sequence>
<evidence type="ECO:0000256" key="2">
    <source>
        <dbReference type="ARBA" id="ARBA00023125"/>
    </source>
</evidence>
<dbReference type="InterPro" id="IPR011711">
    <property type="entry name" value="GntR_C"/>
</dbReference>
<gene>
    <name evidence="5" type="ORF">CAT723_03640</name>
</gene>
<dbReference type="InterPro" id="IPR036388">
    <property type="entry name" value="WH-like_DNA-bd_sf"/>
</dbReference>
<comment type="caution">
    <text evidence="5">The sequence shown here is derived from an EMBL/GenBank/DDBJ whole genome shotgun (WGS) entry which is preliminary data.</text>
</comment>
<dbReference type="InterPro" id="IPR008920">
    <property type="entry name" value="TF_FadR/GntR_C"/>
</dbReference>
<accession>A0AAV5G6F6</accession>
<dbReference type="SUPFAM" id="SSF46785">
    <property type="entry name" value="Winged helix' DNA-binding domain"/>
    <property type="match status" value="1"/>
</dbReference>
<dbReference type="PANTHER" id="PTHR43537">
    <property type="entry name" value="TRANSCRIPTIONAL REGULATOR, GNTR FAMILY"/>
    <property type="match status" value="1"/>
</dbReference>
<dbReference type="AlphaFoldDB" id="A0AAV5G6F6"/>
<protein>
    <submittedName>
        <fullName evidence="5">GntR family transcriptional regulator</fullName>
    </submittedName>
</protein>
<dbReference type="GO" id="GO:0003700">
    <property type="term" value="F:DNA-binding transcription factor activity"/>
    <property type="evidence" value="ECO:0007669"/>
    <property type="project" value="InterPro"/>
</dbReference>
<keyword evidence="3" id="KW-0804">Transcription</keyword>
<dbReference type="RefSeq" id="WP_003849463.1">
    <property type="nucleotide sequence ID" value="NZ_BQKK01000001.1"/>
</dbReference>
<dbReference type="InterPro" id="IPR036390">
    <property type="entry name" value="WH_DNA-bd_sf"/>
</dbReference>
<dbReference type="Gene3D" id="1.20.120.530">
    <property type="entry name" value="GntR ligand-binding domain-like"/>
    <property type="match status" value="1"/>
</dbReference>
<dbReference type="Pfam" id="PF07729">
    <property type="entry name" value="FCD"/>
    <property type="match status" value="1"/>
</dbReference>
<evidence type="ECO:0000259" key="4">
    <source>
        <dbReference type="PROSITE" id="PS50949"/>
    </source>
</evidence>
<dbReference type="PROSITE" id="PS50949">
    <property type="entry name" value="HTH_GNTR"/>
    <property type="match status" value="1"/>
</dbReference>